<evidence type="ECO:0000259" key="3">
    <source>
        <dbReference type="Pfam" id="PF08028"/>
    </source>
</evidence>
<evidence type="ECO:0000313" key="5">
    <source>
        <dbReference type="Proteomes" id="UP001500033"/>
    </source>
</evidence>
<dbReference type="InterPro" id="IPR009100">
    <property type="entry name" value="AcylCoA_DH/oxidase_NM_dom_sf"/>
</dbReference>
<feature type="domain" description="Acyl-CoA dehydrogenase/oxidase N-terminal" evidence="2">
    <location>
        <begin position="13"/>
        <end position="88"/>
    </location>
</feature>
<dbReference type="Gene3D" id="1.20.140.10">
    <property type="entry name" value="Butyryl-CoA Dehydrogenase, subunit A, domain 3"/>
    <property type="match status" value="1"/>
</dbReference>
<comment type="caution">
    <text evidence="4">The sequence shown here is derived from an EMBL/GenBank/DDBJ whole genome shotgun (WGS) entry which is preliminary data.</text>
</comment>
<name>A0ABN1S6C6_9ACTN</name>
<gene>
    <name evidence="4" type="primary">actVA</name>
    <name evidence="4" type="ORF">GCM10009576_024620</name>
</gene>
<evidence type="ECO:0000259" key="2">
    <source>
        <dbReference type="Pfam" id="PF02771"/>
    </source>
</evidence>
<sequence>MQSRPRSGTALASAAQEAAAVAAHHAERADTERVLPRAVAEAVVDAGFARHFVPEHRGGVAGSTSDLLRAVSAVAEGCTSAAWCASVIAGAARMGAYLPEEGQHDLWAKGPDTVVVGALIPRGGATPVAGGWRVTGEWSFTSAVDFSDWALVCVLAPQDGTRVPWFLALPRHDYRVVDTWTPVGMRGTGSNTLVVDDVFVPAHRGFTREDMITGRSVGSGARCHTAPLRLLSGVLFGAPALGATRAALHAWSEHTGSDGGTENPVPADILARATIATDAAALLLERAARVADAPVASAVEQLRGPADCAYAVEQLVDVVERLLRSAGSSAQLAGHPLQRIWRDVHGLAGHVALRFDPAGAGYGARLLADATLPAPR</sequence>
<dbReference type="SUPFAM" id="SSF56645">
    <property type="entry name" value="Acyl-CoA dehydrogenase NM domain-like"/>
    <property type="match status" value="1"/>
</dbReference>
<dbReference type="EMBL" id="BAAAIE010000011">
    <property type="protein sequence ID" value="GAA0975573.1"/>
    <property type="molecule type" value="Genomic_DNA"/>
</dbReference>
<evidence type="ECO:0000256" key="1">
    <source>
        <dbReference type="ARBA" id="ARBA00023002"/>
    </source>
</evidence>
<keyword evidence="1" id="KW-0560">Oxidoreductase</keyword>
<reference evidence="4 5" key="1">
    <citation type="journal article" date="2019" name="Int. J. Syst. Evol. Microbiol.">
        <title>The Global Catalogue of Microorganisms (GCM) 10K type strain sequencing project: providing services to taxonomists for standard genome sequencing and annotation.</title>
        <authorList>
            <consortium name="The Broad Institute Genomics Platform"/>
            <consortium name="The Broad Institute Genome Sequencing Center for Infectious Disease"/>
            <person name="Wu L."/>
            <person name="Ma J."/>
        </authorList>
    </citation>
    <scope>NUCLEOTIDE SEQUENCE [LARGE SCALE GENOMIC DNA]</scope>
    <source>
        <strain evidence="4 5">JCM 11445</strain>
    </source>
</reference>
<dbReference type="Pfam" id="PF08028">
    <property type="entry name" value="Acyl-CoA_dh_2"/>
    <property type="match status" value="1"/>
</dbReference>
<accession>A0ABN1S6C6</accession>
<dbReference type="Proteomes" id="UP001500033">
    <property type="component" value="Unassembled WGS sequence"/>
</dbReference>
<dbReference type="SUPFAM" id="SSF47203">
    <property type="entry name" value="Acyl-CoA dehydrogenase C-terminal domain-like"/>
    <property type="match status" value="1"/>
</dbReference>
<dbReference type="Pfam" id="PF02771">
    <property type="entry name" value="Acyl-CoA_dh_N"/>
    <property type="match status" value="1"/>
</dbReference>
<dbReference type="PIRSF" id="PIRSF016578">
    <property type="entry name" value="HsaA"/>
    <property type="match status" value="1"/>
</dbReference>
<dbReference type="InterPro" id="IPR013786">
    <property type="entry name" value="AcylCoA_DH/ox_N"/>
</dbReference>
<dbReference type="InterPro" id="IPR036250">
    <property type="entry name" value="AcylCo_DH-like_C"/>
</dbReference>
<protein>
    <submittedName>
        <fullName evidence="4">Actinorhodin polyketide dimerase ActVA</fullName>
    </submittedName>
</protein>
<evidence type="ECO:0000313" key="4">
    <source>
        <dbReference type="EMBL" id="GAA0975573.1"/>
    </source>
</evidence>
<organism evidence="4 5">
    <name type="scientific">Streptomyces rhizosphaericus</name>
    <dbReference type="NCBI Taxonomy" id="114699"/>
    <lineage>
        <taxon>Bacteria</taxon>
        <taxon>Bacillati</taxon>
        <taxon>Actinomycetota</taxon>
        <taxon>Actinomycetes</taxon>
        <taxon>Kitasatosporales</taxon>
        <taxon>Streptomycetaceae</taxon>
        <taxon>Streptomyces</taxon>
        <taxon>Streptomyces violaceusniger group</taxon>
    </lineage>
</organism>
<dbReference type="InterPro" id="IPR037069">
    <property type="entry name" value="AcylCoA_DH/ox_N_sf"/>
</dbReference>
<proteinExistence type="predicted"/>
<dbReference type="InterPro" id="IPR046373">
    <property type="entry name" value="Acyl-CoA_Oxase/DH_mid-dom_sf"/>
</dbReference>
<dbReference type="Gene3D" id="2.40.110.10">
    <property type="entry name" value="Butyryl-CoA Dehydrogenase, subunit A, domain 2"/>
    <property type="match status" value="1"/>
</dbReference>
<dbReference type="InterPro" id="IPR013107">
    <property type="entry name" value="Acyl-CoA_DH_C"/>
</dbReference>
<keyword evidence="5" id="KW-1185">Reference proteome</keyword>
<dbReference type="Gene3D" id="1.10.540.10">
    <property type="entry name" value="Acyl-CoA dehydrogenase/oxidase, N-terminal domain"/>
    <property type="match status" value="1"/>
</dbReference>
<feature type="domain" description="Acyl-CoA dehydrogenase C-terminal" evidence="3">
    <location>
        <begin position="235"/>
        <end position="354"/>
    </location>
</feature>